<keyword evidence="1" id="KW-0224">Dipeptidase</keyword>
<dbReference type="PROSITE" id="PS51365">
    <property type="entry name" value="RENAL_DIPEPTIDASE_2"/>
    <property type="match status" value="1"/>
</dbReference>
<proteinExistence type="inferred from homology"/>
<keyword evidence="1" id="KW-1015">Disulfide bond</keyword>
<keyword evidence="1" id="KW-0325">Glycoprotein</keyword>
<dbReference type="PANTHER" id="PTHR10443:SF12">
    <property type="entry name" value="DIPEPTIDASE"/>
    <property type="match status" value="1"/>
</dbReference>
<keyword evidence="1" id="KW-0378">Hydrolase</keyword>
<dbReference type="Gene3D" id="3.20.20.140">
    <property type="entry name" value="Metal-dependent hydrolases"/>
    <property type="match status" value="2"/>
</dbReference>
<dbReference type="Pfam" id="PF01244">
    <property type="entry name" value="Peptidase_M19"/>
    <property type="match status" value="2"/>
</dbReference>
<feature type="transmembrane region" description="Helical" evidence="2">
    <location>
        <begin position="295"/>
        <end position="312"/>
    </location>
</feature>
<comment type="subcellular location">
    <subcellularLocation>
        <location evidence="1">Membrane</location>
        <topology evidence="1">Lipid-anchor</topology>
        <topology evidence="1">GPI-anchor</topology>
    </subcellularLocation>
</comment>
<evidence type="ECO:0000313" key="4">
    <source>
        <dbReference type="Proteomes" id="UP000094527"/>
    </source>
</evidence>
<keyword evidence="1" id="KW-0645">Protease</keyword>
<reference evidence="3 4" key="1">
    <citation type="journal article" date="2016" name="Genome Biol. Evol.">
        <title>Gene Family Evolution Reflects Adaptation to Soil Environmental Stressors in the Genome of the Collembolan Orchesella cincta.</title>
        <authorList>
            <person name="Faddeeva-Vakhrusheva A."/>
            <person name="Derks M.F."/>
            <person name="Anvar S.Y."/>
            <person name="Agamennone V."/>
            <person name="Suring W."/>
            <person name="Smit S."/>
            <person name="van Straalen N.M."/>
            <person name="Roelofs D."/>
        </authorList>
    </citation>
    <scope>NUCLEOTIDE SEQUENCE [LARGE SCALE GENOMIC DNA]</scope>
    <source>
        <tissue evidence="3">Mixed pool</tissue>
    </source>
</reference>
<comment type="cofactor">
    <cofactor evidence="1">
        <name>Zn(2+)</name>
        <dbReference type="ChEBI" id="CHEBI:29105"/>
    </cofactor>
</comment>
<dbReference type="InterPro" id="IPR032466">
    <property type="entry name" value="Metal_Hydrolase"/>
</dbReference>
<dbReference type="EC" id="3.4.13.19" evidence="1"/>
<dbReference type="GO" id="GO:0006508">
    <property type="term" value="P:proteolysis"/>
    <property type="evidence" value="ECO:0007669"/>
    <property type="project" value="UniProtKB-KW"/>
</dbReference>
<dbReference type="CDD" id="cd01301">
    <property type="entry name" value="rDP_like"/>
    <property type="match status" value="1"/>
</dbReference>
<gene>
    <name evidence="3" type="ORF">Ocin01_14633</name>
</gene>
<accession>A0A1D2MGE0</accession>
<evidence type="ECO:0000256" key="1">
    <source>
        <dbReference type="RuleBase" id="RU341113"/>
    </source>
</evidence>
<keyword evidence="1" id="KW-0862">Zinc</keyword>
<dbReference type="OMA" id="HIWHVAQ"/>
<evidence type="ECO:0000313" key="3">
    <source>
        <dbReference type="EMBL" id="ODM92049.1"/>
    </source>
</evidence>
<dbReference type="GO" id="GO:0098552">
    <property type="term" value="C:side of membrane"/>
    <property type="evidence" value="ECO:0007669"/>
    <property type="project" value="UniProtKB-KW"/>
</dbReference>
<comment type="similarity">
    <text evidence="1">Belongs to the metallo-dependent hydrolases superfamily. Peptidase M19 family.</text>
</comment>
<dbReference type="Proteomes" id="UP000094527">
    <property type="component" value="Unassembled WGS sequence"/>
</dbReference>
<dbReference type="GO" id="GO:0046872">
    <property type="term" value="F:metal ion binding"/>
    <property type="evidence" value="ECO:0007669"/>
    <property type="project" value="UniProtKB-UniRule"/>
</dbReference>
<comment type="catalytic activity">
    <reaction evidence="1">
        <text>an L-aminoacyl-L-amino acid + H2O = 2 an L-alpha-amino acid</text>
        <dbReference type="Rhea" id="RHEA:48940"/>
        <dbReference type="ChEBI" id="CHEBI:15377"/>
        <dbReference type="ChEBI" id="CHEBI:59869"/>
        <dbReference type="ChEBI" id="CHEBI:77460"/>
        <dbReference type="EC" id="3.4.13.19"/>
    </reaction>
</comment>
<organism evidence="3 4">
    <name type="scientific">Orchesella cincta</name>
    <name type="common">Springtail</name>
    <name type="synonym">Podura cincta</name>
    <dbReference type="NCBI Taxonomy" id="48709"/>
    <lineage>
        <taxon>Eukaryota</taxon>
        <taxon>Metazoa</taxon>
        <taxon>Ecdysozoa</taxon>
        <taxon>Arthropoda</taxon>
        <taxon>Hexapoda</taxon>
        <taxon>Collembola</taxon>
        <taxon>Entomobryomorpha</taxon>
        <taxon>Entomobryoidea</taxon>
        <taxon>Orchesellidae</taxon>
        <taxon>Orchesellinae</taxon>
        <taxon>Orchesella</taxon>
    </lineage>
</organism>
<protein>
    <recommendedName>
        <fullName evidence="1">Dipeptidase</fullName>
        <ecNumber evidence="1">3.4.13.19</ecNumber>
    </recommendedName>
</protein>
<keyword evidence="1" id="KW-0479">Metal-binding</keyword>
<keyword evidence="2" id="KW-0472">Membrane</keyword>
<dbReference type="OrthoDB" id="445695at2759"/>
<comment type="subunit">
    <text evidence="1">Homodimer; disulfide-linked.</text>
</comment>
<dbReference type="PANTHER" id="PTHR10443">
    <property type="entry name" value="MICROSOMAL DIPEPTIDASE"/>
    <property type="match status" value="1"/>
</dbReference>
<keyword evidence="1" id="KW-0336">GPI-anchor</keyword>
<evidence type="ECO:0000256" key="2">
    <source>
        <dbReference type="SAM" id="Phobius"/>
    </source>
</evidence>
<keyword evidence="1" id="KW-0482">Metalloprotease</keyword>
<dbReference type="AlphaFoldDB" id="A0A1D2MGE0"/>
<keyword evidence="1" id="KW-0449">Lipoprotein</keyword>
<keyword evidence="2" id="KW-0812">Transmembrane</keyword>
<name>A0A1D2MGE0_ORCCI</name>
<dbReference type="InterPro" id="IPR008257">
    <property type="entry name" value="Pept_M19"/>
</dbReference>
<keyword evidence="4" id="KW-1185">Reference proteome</keyword>
<dbReference type="EMBL" id="LJIJ01001345">
    <property type="protein sequence ID" value="ODM92049.1"/>
    <property type="molecule type" value="Genomic_DNA"/>
</dbReference>
<keyword evidence="2" id="KW-1133">Transmembrane helix</keyword>
<dbReference type="SUPFAM" id="SSF51556">
    <property type="entry name" value="Metallo-dependent hydrolases"/>
    <property type="match status" value="1"/>
</dbReference>
<comment type="caution">
    <text evidence="3">The sequence shown here is derived from an EMBL/GenBank/DDBJ whole genome shotgun (WGS) entry which is preliminary data.</text>
</comment>
<dbReference type="STRING" id="48709.A0A1D2MGE0"/>
<dbReference type="GO" id="GO:0070573">
    <property type="term" value="F:metallodipeptidase activity"/>
    <property type="evidence" value="ECO:0007669"/>
    <property type="project" value="InterPro"/>
</dbReference>
<sequence length="328" mass="37630">MNVHNDLPWNIRKFVHNQIQDFNFSSDLRKVEPWSRSTWSHTDLLRLQEGMVGCQLWSAYVPCGAQHLDAVQLTLEQIDVIRRLSEKYSHALEFVTSSQEIVSAHRRGKIASMVGIEGGHSLGNSIAVLRMFYSLGAPFLHLLNIVVFPFQKVIKEMNRLGMVVDLSHVSVQTMKDALNTSRAPVIFSHSSAHSICNSTRNVPDDILRLLSINGGLVMVNFYNYFITCNESASIGDVIDHINHIRSVAALLGLEDVSKYPNLFSKLIEDPRWSTEDLKKLAGKNFLRVFRRVEEVSWNFIFLLYPPFFHFFSRKRMHVKIYKLNGRKV</sequence>